<evidence type="ECO:0000256" key="2">
    <source>
        <dbReference type="SAM" id="SignalP"/>
    </source>
</evidence>
<dbReference type="VEuPathDB" id="AmoebaDB:EIN_411070"/>
<organism evidence="3">
    <name type="scientific">Entamoeba invadens</name>
    <dbReference type="NCBI Taxonomy" id="33085"/>
    <lineage>
        <taxon>Eukaryota</taxon>
        <taxon>Amoebozoa</taxon>
        <taxon>Evosea</taxon>
        <taxon>Archamoebae</taxon>
        <taxon>Mastigamoebida</taxon>
        <taxon>Entamoebidae</taxon>
        <taxon>Entamoeba</taxon>
    </lineage>
</organism>
<name>S0B4G4_ENTIV</name>
<feature type="signal peptide" evidence="2">
    <location>
        <begin position="1"/>
        <end position="15"/>
    </location>
</feature>
<sequence>MLLAVLLIASALALTQDQEKKINDMISNVGKKLTEVGDSIKNHSEEINTIMEEVKKSSSFEGSQVKLEELEAKIMKVVRGPEPFSEPPKGDKLIDLKQMYEQTEKRFKENVNKIQKEKDSKKVKEAKKEVKEAVKKVEKKDDKKEEFKLKDDIEPPKVHTAKPLGTPGKVVPPKKEEVKKEVKKTAKKEVKKEAKKEVKKAIKKETKKIVKKAIVADTDAKALDMIKTDILSPTLGVRPYVPMINVYNPMMYMGRPFMAQSPYMMAMRRPIYPSMGYTYTYPPVNYLGMKYPTLCHQGYGIPTHRFYGPYRRPYYNRFNTHAYSNEYMLRPEYYETFNNKDPYMAKDIPRTVF</sequence>
<dbReference type="EMBL" id="AK423921">
    <property type="protein sequence ID" value="BAN42303.1"/>
    <property type="molecule type" value="mRNA"/>
</dbReference>
<reference evidence="3" key="1">
    <citation type="submission" date="2012-06" db="EMBL/GenBank/DDBJ databases">
        <title>Short 5' UTR of Entamoeba genes.</title>
        <authorList>
            <person name="Hiranuka K."/>
            <person name="Kumagai M."/>
            <person name="Wakaguri H."/>
            <person name="Suzuki Y."/>
            <person name="Sugano S."/>
            <person name="Watanabe J."/>
            <person name="Makioka A."/>
        </authorList>
    </citation>
    <scope>NUCLEOTIDE SEQUENCE</scope>
    <source>
        <strain evidence="3">IP1</strain>
    </source>
</reference>
<proteinExistence type="evidence at transcript level"/>
<accession>S0B4G4</accession>
<feature type="coiled-coil region" evidence="1">
    <location>
        <begin position="97"/>
        <end position="150"/>
    </location>
</feature>
<dbReference type="AlphaFoldDB" id="S0B4G4"/>
<keyword evidence="1" id="KW-0175">Coiled coil</keyword>
<keyword evidence="2" id="KW-0732">Signal</keyword>
<evidence type="ECO:0000256" key="1">
    <source>
        <dbReference type="SAM" id="Coils"/>
    </source>
</evidence>
<protein>
    <submittedName>
        <fullName evidence="3">Uncharacterized protein</fullName>
    </submittedName>
</protein>
<feature type="chain" id="PRO_5013243546" evidence="2">
    <location>
        <begin position="16"/>
        <end position="353"/>
    </location>
</feature>
<evidence type="ECO:0000313" key="3">
    <source>
        <dbReference type="EMBL" id="BAN42303.1"/>
    </source>
</evidence>